<accession>A0A835Z864</accession>
<keyword evidence="3" id="KW-1185">Reference proteome</keyword>
<dbReference type="OrthoDB" id="10261837at2759"/>
<evidence type="ECO:0000313" key="2">
    <source>
        <dbReference type="EMBL" id="KAG5188446.1"/>
    </source>
</evidence>
<dbReference type="AlphaFoldDB" id="A0A835Z864"/>
<gene>
    <name evidence="2" type="ORF">JKP88DRAFT_304149</name>
</gene>
<evidence type="ECO:0000256" key="1">
    <source>
        <dbReference type="SAM" id="MobiDB-lite"/>
    </source>
</evidence>
<sequence length="407" mass="43647">MLQHANVLATHAPCDDAGRPAERLRVALSPASLLSTAGLPRDAPIPFAAWLRLLLSIATTVYARVAALRATRALDATLHELIVPLHAWRCVHRGAACAFDTVQTSLLHAYGPNLWRLYLTYATTGPHARPAPVTLPYPAAAAAAERAAASATMPGLWPVYLTTPEHDEGLPEEQMRAVGTLTLPQKQLLRLAYDFNVMPDVIGRAALLSMVADTLGRRAHKRPAHTPGPDDLLNELASMEDEDEVGGLEYGTPRPVGRATTASVARGGSARTPPARPACLRAGDAAPAPPQHRRVQSPLHARSKSQARQAAARVAPQRFATPASVTSEQRKGAAVLARGGLGYCEFVELLARVAVEGLQHRDTLHTLYPTPYAKVAALLSVWGLADPNRLEEVALLRTRTFENATAH</sequence>
<comment type="caution">
    <text evidence="2">The sequence shown here is derived from an EMBL/GenBank/DDBJ whole genome shotgun (WGS) entry which is preliminary data.</text>
</comment>
<evidence type="ECO:0000313" key="3">
    <source>
        <dbReference type="Proteomes" id="UP000664859"/>
    </source>
</evidence>
<protein>
    <submittedName>
        <fullName evidence="2">Uncharacterized protein</fullName>
    </submittedName>
</protein>
<proteinExistence type="predicted"/>
<dbReference type="Proteomes" id="UP000664859">
    <property type="component" value="Unassembled WGS sequence"/>
</dbReference>
<dbReference type="EMBL" id="JAFCMP010000068">
    <property type="protein sequence ID" value="KAG5188446.1"/>
    <property type="molecule type" value="Genomic_DNA"/>
</dbReference>
<name>A0A835Z864_9STRA</name>
<organism evidence="2 3">
    <name type="scientific">Tribonema minus</name>
    <dbReference type="NCBI Taxonomy" id="303371"/>
    <lineage>
        <taxon>Eukaryota</taxon>
        <taxon>Sar</taxon>
        <taxon>Stramenopiles</taxon>
        <taxon>Ochrophyta</taxon>
        <taxon>PX clade</taxon>
        <taxon>Xanthophyceae</taxon>
        <taxon>Tribonematales</taxon>
        <taxon>Tribonemataceae</taxon>
        <taxon>Tribonema</taxon>
    </lineage>
</organism>
<feature type="region of interest" description="Disordered" evidence="1">
    <location>
        <begin position="245"/>
        <end position="274"/>
    </location>
</feature>
<reference evidence="2" key="1">
    <citation type="submission" date="2021-02" db="EMBL/GenBank/DDBJ databases">
        <title>First Annotated Genome of the Yellow-green Alga Tribonema minus.</title>
        <authorList>
            <person name="Mahan K.M."/>
        </authorList>
    </citation>
    <scope>NUCLEOTIDE SEQUENCE</scope>
    <source>
        <strain evidence="2">UTEX B ZZ1240</strain>
    </source>
</reference>